<proteinExistence type="predicted"/>
<dbReference type="EMBL" id="BAABGX010000001">
    <property type="protein sequence ID" value="GAA4299498.1"/>
    <property type="molecule type" value="Genomic_DNA"/>
</dbReference>
<gene>
    <name evidence="2" type="ORF">GCM10023183_08810</name>
</gene>
<sequence length="249" mass="27554">MRTEEHKTLLWKAADRKRLSFDARAQRLFLQALTKQIAPVILAYEQGNDWEKALSEKPIKEAMVEVYTLVGVAFAREQYRALKSHETDFLTKAEAEESVWMRFMRRFALEKAGERIAGITETTLKKVRSVLETAVGEGLSIPNTVKLLKDEFAGINKTRATVIARTEIIGSANAGSTLGARSTGLALNKVWLATRDSRVRSSHIGVDGQTVDLNGKFKVGGAELDHPGDPTGPASEVIQCRCVPLYEPK</sequence>
<comment type="caution">
    <text evidence="2">The sequence shown here is derived from an EMBL/GenBank/DDBJ whole genome shotgun (WGS) entry which is preliminary data.</text>
</comment>
<feature type="domain" description="Phage head morphogenesis" evidence="1">
    <location>
        <begin position="125"/>
        <end position="243"/>
    </location>
</feature>
<name>A0ABP8FB35_9BACT</name>
<accession>A0ABP8FB35</accession>
<reference evidence="3" key="1">
    <citation type="journal article" date="2019" name="Int. J. Syst. Evol. Microbiol.">
        <title>The Global Catalogue of Microorganisms (GCM) 10K type strain sequencing project: providing services to taxonomists for standard genome sequencing and annotation.</title>
        <authorList>
            <consortium name="The Broad Institute Genomics Platform"/>
            <consortium name="The Broad Institute Genome Sequencing Center for Infectious Disease"/>
            <person name="Wu L."/>
            <person name="Ma J."/>
        </authorList>
    </citation>
    <scope>NUCLEOTIDE SEQUENCE [LARGE SCALE GENOMIC DNA]</scope>
    <source>
        <strain evidence="3">JCM 17917</strain>
    </source>
</reference>
<protein>
    <recommendedName>
        <fullName evidence="1">Phage head morphogenesis domain-containing protein</fullName>
    </recommendedName>
</protein>
<keyword evidence="3" id="KW-1185">Reference proteome</keyword>
<dbReference type="Pfam" id="PF04233">
    <property type="entry name" value="Phage_Mu_F"/>
    <property type="match status" value="1"/>
</dbReference>
<organism evidence="2 3">
    <name type="scientific">Nibribacter koreensis</name>
    <dbReference type="NCBI Taxonomy" id="1084519"/>
    <lineage>
        <taxon>Bacteria</taxon>
        <taxon>Pseudomonadati</taxon>
        <taxon>Bacteroidota</taxon>
        <taxon>Cytophagia</taxon>
        <taxon>Cytophagales</taxon>
        <taxon>Hymenobacteraceae</taxon>
        <taxon>Nibribacter</taxon>
    </lineage>
</organism>
<dbReference type="Proteomes" id="UP001501844">
    <property type="component" value="Unassembled WGS sequence"/>
</dbReference>
<evidence type="ECO:0000313" key="2">
    <source>
        <dbReference type="EMBL" id="GAA4299498.1"/>
    </source>
</evidence>
<evidence type="ECO:0000313" key="3">
    <source>
        <dbReference type="Proteomes" id="UP001501844"/>
    </source>
</evidence>
<dbReference type="RefSeq" id="WP_345162728.1">
    <property type="nucleotide sequence ID" value="NZ_BAABGX010000001.1"/>
</dbReference>
<evidence type="ECO:0000259" key="1">
    <source>
        <dbReference type="Pfam" id="PF04233"/>
    </source>
</evidence>
<dbReference type="InterPro" id="IPR006528">
    <property type="entry name" value="Phage_head_morphogenesis_dom"/>
</dbReference>